<comment type="caution">
    <text evidence="3">The sequence shown here is derived from an EMBL/GenBank/DDBJ whole genome shotgun (WGS) entry which is preliminary data.</text>
</comment>
<accession>A0ABU1MWI8</accession>
<keyword evidence="2" id="KW-0732">Signal</keyword>
<keyword evidence="4" id="KW-1185">Reference proteome</keyword>
<evidence type="ECO:0000313" key="4">
    <source>
        <dbReference type="Proteomes" id="UP001262754"/>
    </source>
</evidence>
<dbReference type="NCBIfam" id="TIGR02522">
    <property type="entry name" value="pilus_cpaD"/>
    <property type="match status" value="1"/>
</dbReference>
<sequence>MTRPHPSFSLLTAPKLAAAGLVLALLAACAAPAAGPETAVAPRTETQQWEDRVHIDSRPDEVQLAVHAEGLSVAQTQALDGLLGRWMAAEAREIVVNAPIGGAGGEIAGRMAMAARQRLVAMGAPAAKVRVTGYDAGGAPDAPLRVGFLRFTASVPKCGGWENLAATRDNTAYENFGCAVTANMAAQVANPEDLLGPRVETPIDSGRRATVLDKYRKGEVTSSAKDEQSNGVVSKAVH</sequence>
<feature type="signal peptide" evidence="2">
    <location>
        <begin position="1"/>
        <end position="33"/>
    </location>
</feature>
<protein>
    <submittedName>
        <fullName evidence="3">Pilus assembly protein CpaD</fullName>
    </submittedName>
</protein>
<dbReference type="EMBL" id="JAVDRL010000003">
    <property type="protein sequence ID" value="MDR6530545.1"/>
    <property type="molecule type" value="Genomic_DNA"/>
</dbReference>
<dbReference type="InterPro" id="IPR013361">
    <property type="entry name" value="Pilus_CpaD"/>
</dbReference>
<name>A0ABU1MWI8_9CAUL</name>
<dbReference type="InterPro" id="IPR019027">
    <property type="entry name" value="Pilus_biogenesis_CpaD-related"/>
</dbReference>
<evidence type="ECO:0000313" key="3">
    <source>
        <dbReference type="EMBL" id="MDR6530545.1"/>
    </source>
</evidence>
<organism evidence="3 4">
    <name type="scientific">Caulobacter rhizosphaerae</name>
    <dbReference type="NCBI Taxonomy" id="2010972"/>
    <lineage>
        <taxon>Bacteria</taxon>
        <taxon>Pseudomonadati</taxon>
        <taxon>Pseudomonadota</taxon>
        <taxon>Alphaproteobacteria</taxon>
        <taxon>Caulobacterales</taxon>
        <taxon>Caulobacteraceae</taxon>
        <taxon>Caulobacter</taxon>
    </lineage>
</organism>
<feature type="region of interest" description="Disordered" evidence="1">
    <location>
        <begin position="218"/>
        <end position="238"/>
    </location>
</feature>
<feature type="compositionally biased region" description="Basic and acidic residues" evidence="1">
    <location>
        <begin position="218"/>
        <end position="228"/>
    </location>
</feature>
<dbReference type="Proteomes" id="UP001262754">
    <property type="component" value="Unassembled WGS sequence"/>
</dbReference>
<evidence type="ECO:0000256" key="2">
    <source>
        <dbReference type="SAM" id="SignalP"/>
    </source>
</evidence>
<dbReference type="RefSeq" id="WP_163233297.1">
    <property type="nucleotide sequence ID" value="NZ_BMLD01000004.1"/>
</dbReference>
<gene>
    <name evidence="3" type="ORF">J2800_001281</name>
</gene>
<reference evidence="3 4" key="1">
    <citation type="submission" date="2023-07" db="EMBL/GenBank/DDBJ databases">
        <title>Sorghum-associated microbial communities from plants grown in Nebraska, USA.</title>
        <authorList>
            <person name="Schachtman D."/>
        </authorList>
    </citation>
    <scope>NUCLEOTIDE SEQUENCE [LARGE SCALE GENOMIC DNA]</scope>
    <source>
        <strain evidence="3 4">DS2154</strain>
    </source>
</reference>
<evidence type="ECO:0000256" key="1">
    <source>
        <dbReference type="SAM" id="MobiDB-lite"/>
    </source>
</evidence>
<proteinExistence type="predicted"/>
<dbReference type="Pfam" id="PF09476">
    <property type="entry name" value="Pilus_CpaD"/>
    <property type="match status" value="1"/>
</dbReference>
<dbReference type="PROSITE" id="PS51257">
    <property type="entry name" value="PROKAR_LIPOPROTEIN"/>
    <property type="match status" value="1"/>
</dbReference>
<feature type="chain" id="PRO_5047179084" evidence="2">
    <location>
        <begin position="34"/>
        <end position="238"/>
    </location>
</feature>